<sequence length="43" mass="4705">MGQVRTRRPRGATAVSPAADPSAQRRRPIMAHSRPDCCKACNQ</sequence>
<feature type="compositionally biased region" description="Basic residues" evidence="1">
    <location>
        <begin position="1"/>
        <end position="10"/>
    </location>
</feature>
<dbReference type="PATRIC" id="fig|1115803.3.peg.738"/>
<organism evidence="2 3">
    <name type="scientific">Actinomyces naeslundii (strain ATCC 12104 / DSM 43013 / CCUG 2238 / JCM 8349 / NCTC 10301 / Howell 279)</name>
    <dbReference type="NCBI Taxonomy" id="1115803"/>
    <lineage>
        <taxon>Bacteria</taxon>
        <taxon>Bacillati</taxon>
        <taxon>Actinomycetota</taxon>
        <taxon>Actinomycetes</taxon>
        <taxon>Actinomycetales</taxon>
        <taxon>Actinomycetaceae</taxon>
        <taxon>Actinomyces</taxon>
    </lineage>
</organism>
<proteinExistence type="predicted"/>
<dbReference type="AlphaFoldDB" id="J3ACB9"/>
<evidence type="ECO:0000313" key="3">
    <source>
        <dbReference type="Proteomes" id="UP000007814"/>
    </source>
</evidence>
<name>J3ACB9_ACTNH</name>
<dbReference type="EMBL" id="ALJK01000061">
    <property type="protein sequence ID" value="EJN85503.1"/>
    <property type="molecule type" value="Genomic_DNA"/>
</dbReference>
<comment type="caution">
    <text evidence="2">The sequence shown here is derived from an EMBL/GenBank/DDBJ whole genome shotgun (WGS) entry which is preliminary data.</text>
</comment>
<reference evidence="2 3" key="1">
    <citation type="submission" date="2012-07" db="EMBL/GenBank/DDBJ databases">
        <authorList>
            <person name="Durkin A.S."/>
            <person name="McCorrison J."/>
            <person name="Torralba M."/>
            <person name="Gillis M."/>
            <person name="Methe B."/>
            <person name="Sutton G."/>
            <person name="Nelson K.E."/>
        </authorList>
    </citation>
    <scope>NUCLEOTIDE SEQUENCE [LARGE SCALE GENOMIC DNA]</scope>
    <source>
        <strain evidence="3">ATCC 12104 / DSM 43013 / CCUG 2238 / JCM 8349 / NCTC 10301 / Howell 279</strain>
    </source>
</reference>
<accession>J3ACB9</accession>
<evidence type="ECO:0000313" key="2">
    <source>
        <dbReference type="EMBL" id="EJN85503.1"/>
    </source>
</evidence>
<protein>
    <submittedName>
        <fullName evidence="2">Uncharacterized protein</fullName>
    </submittedName>
</protein>
<dbReference type="Proteomes" id="UP000007814">
    <property type="component" value="Unassembled WGS sequence"/>
</dbReference>
<gene>
    <name evidence="2" type="ORF">HMPREF1129_2359</name>
</gene>
<evidence type="ECO:0000256" key="1">
    <source>
        <dbReference type="SAM" id="MobiDB-lite"/>
    </source>
</evidence>
<feature type="region of interest" description="Disordered" evidence="1">
    <location>
        <begin position="1"/>
        <end position="43"/>
    </location>
</feature>